<dbReference type="InterPro" id="IPR050445">
    <property type="entry name" value="Bact_polysacc_biosynth/exp"/>
</dbReference>
<dbReference type="InterPro" id="IPR025669">
    <property type="entry name" value="AAA_dom"/>
</dbReference>
<accession>A0ABP7XEM0</accession>
<keyword evidence="21" id="KW-1185">Reference proteome</keyword>
<feature type="domain" description="AAA" evidence="19">
    <location>
        <begin position="272"/>
        <end position="410"/>
    </location>
</feature>
<keyword evidence="11" id="KW-0418">Kinase</keyword>
<evidence type="ECO:0000256" key="10">
    <source>
        <dbReference type="ARBA" id="ARBA00022741"/>
    </source>
</evidence>
<dbReference type="Proteomes" id="UP001501495">
    <property type="component" value="Unassembled WGS sequence"/>
</dbReference>
<evidence type="ECO:0000256" key="9">
    <source>
        <dbReference type="ARBA" id="ARBA00022692"/>
    </source>
</evidence>
<gene>
    <name evidence="20" type="ORF">GCM10022215_11440</name>
</gene>
<evidence type="ECO:0000256" key="13">
    <source>
        <dbReference type="ARBA" id="ARBA00022989"/>
    </source>
</evidence>
<evidence type="ECO:0000256" key="7">
    <source>
        <dbReference type="ARBA" id="ARBA00022519"/>
    </source>
</evidence>
<name>A0ABP7XEM0_9ACTN</name>
<keyword evidence="13 17" id="KW-1133">Transmembrane helix</keyword>
<evidence type="ECO:0000256" key="14">
    <source>
        <dbReference type="ARBA" id="ARBA00023136"/>
    </source>
</evidence>
<evidence type="ECO:0000259" key="19">
    <source>
        <dbReference type="Pfam" id="PF13614"/>
    </source>
</evidence>
<dbReference type="InterPro" id="IPR027417">
    <property type="entry name" value="P-loop_NTPase"/>
</dbReference>
<dbReference type="SUPFAM" id="SSF52540">
    <property type="entry name" value="P-loop containing nucleoside triphosphate hydrolases"/>
    <property type="match status" value="1"/>
</dbReference>
<keyword evidence="10" id="KW-0547">Nucleotide-binding</keyword>
<dbReference type="InterPro" id="IPR005702">
    <property type="entry name" value="Wzc-like_C"/>
</dbReference>
<evidence type="ECO:0000256" key="15">
    <source>
        <dbReference type="ARBA" id="ARBA00023137"/>
    </source>
</evidence>
<evidence type="ECO:0000259" key="18">
    <source>
        <dbReference type="Pfam" id="PF02706"/>
    </source>
</evidence>
<evidence type="ECO:0000256" key="11">
    <source>
        <dbReference type="ARBA" id="ARBA00022777"/>
    </source>
</evidence>
<evidence type="ECO:0000313" key="21">
    <source>
        <dbReference type="Proteomes" id="UP001501495"/>
    </source>
</evidence>
<comment type="similarity">
    <text evidence="3">Belongs to the CpsD/CapB family.</text>
</comment>
<comment type="caution">
    <text evidence="20">The sequence shown here is derived from an EMBL/GenBank/DDBJ whole genome shotgun (WGS) entry which is preliminary data.</text>
</comment>
<evidence type="ECO:0000256" key="16">
    <source>
        <dbReference type="ARBA" id="ARBA00051245"/>
    </source>
</evidence>
<evidence type="ECO:0000256" key="6">
    <source>
        <dbReference type="ARBA" id="ARBA00022475"/>
    </source>
</evidence>
<keyword evidence="9 17" id="KW-0812">Transmembrane</keyword>
<feature type="domain" description="Polysaccharide chain length determinant N-terminal" evidence="18">
    <location>
        <begin position="3"/>
        <end position="90"/>
    </location>
</feature>
<dbReference type="CDD" id="cd05387">
    <property type="entry name" value="BY-kinase"/>
    <property type="match status" value="1"/>
</dbReference>
<reference evidence="21" key="1">
    <citation type="journal article" date="2019" name="Int. J. Syst. Evol. Microbiol.">
        <title>The Global Catalogue of Microorganisms (GCM) 10K type strain sequencing project: providing services to taxonomists for standard genome sequencing and annotation.</title>
        <authorList>
            <consortium name="The Broad Institute Genomics Platform"/>
            <consortium name="The Broad Institute Genome Sequencing Center for Infectious Disease"/>
            <person name="Wu L."/>
            <person name="Ma J."/>
        </authorList>
    </citation>
    <scope>NUCLEOTIDE SEQUENCE [LARGE SCALE GENOMIC DNA]</scope>
    <source>
        <strain evidence="21">JCM 16703</strain>
    </source>
</reference>
<keyword evidence="14 17" id="KW-0472">Membrane</keyword>
<dbReference type="Pfam" id="PF02706">
    <property type="entry name" value="Wzz"/>
    <property type="match status" value="1"/>
</dbReference>
<comment type="subcellular location">
    <subcellularLocation>
        <location evidence="1">Cell inner membrane</location>
        <topology evidence="1">Multi-pass membrane protein</topology>
    </subcellularLocation>
</comment>
<dbReference type="Gene3D" id="3.40.50.300">
    <property type="entry name" value="P-loop containing nucleotide triphosphate hydrolases"/>
    <property type="match status" value="1"/>
</dbReference>
<dbReference type="NCBIfam" id="TIGR01007">
    <property type="entry name" value="eps_fam"/>
    <property type="match status" value="1"/>
</dbReference>
<evidence type="ECO:0000256" key="17">
    <source>
        <dbReference type="SAM" id="Phobius"/>
    </source>
</evidence>
<protein>
    <recommendedName>
        <fullName evidence="5">non-specific protein-tyrosine kinase</fullName>
        <ecNumber evidence="5">2.7.10.2</ecNumber>
    </recommendedName>
</protein>
<keyword evidence="12" id="KW-0067">ATP-binding</keyword>
<dbReference type="Pfam" id="PF13614">
    <property type="entry name" value="AAA_31"/>
    <property type="match status" value="1"/>
</dbReference>
<keyword evidence="6" id="KW-1003">Cell membrane</keyword>
<sequence length="453" mass="47658">MIEFLRLIGHRWRVIVATVVLAVSGASLYTYLTPPTYTATTELFVAIGNSSGDDSASGIGAAVFFVNSRVKSYPDLVKSPLVLDPVIKELGLDTTSSALADDVTASVADGTVLMDVSVSSESASQAATIANATGKQMVSIVEDLDRSSTGTSPVKVTVVRPATVPTSPTKPVPWLNVLIGLFAGLGLGLAFAALRETLDTSVKSDTDVTEAVDLPTLSMIPTNPQVSSSPLVSAGGANPVWAESYRRLRTNLSYLDPDRPHRSLLVTSSLPGDGKTLTACNLAATIAQSQKRCVLVEADLRRPTVSRILGLTPDVGVTNVVTGNASIEDVVQHADGFDVITGGPIPPNPSELLGSQAFNRMIQSLLARYDNVVIDTPPMLAVTDAAVAATSVDAVILVAQAKRTRKQELRKALDGLDAVDANVVGVVLNRMPAGSGGYYEYEYRPTTGKRVNR</sequence>
<dbReference type="PANTHER" id="PTHR32309:SF13">
    <property type="entry name" value="FERRIC ENTEROBACTIN TRANSPORT PROTEIN FEPE"/>
    <property type="match status" value="1"/>
</dbReference>
<keyword evidence="15" id="KW-0829">Tyrosine-protein kinase</keyword>
<comment type="similarity">
    <text evidence="4">Belongs to the etk/wzc family.</text>
</comment>
<dbReference type="EMBL" id="BAAAZH010000010">
    <property type="protein sequence ID" value="GAA4113865.1"/>
    <property type="molecule type" value="Genomic_DNA"/>
</dbReference>
<comment type="similarity">
    <text evidence="2">Belongs to the CpsC/CapA family.</text>
</comment>
<evidence type="ECO:0000256" key="3">
    <source>
        <dbReference type="ARBA" id="ARBA00007316"/>
    </source>
</evidence>
<organism evidence="20 21">
    <name type="scientific">Nocardioides fonticola</name>
    <dbReference type="NCBI Taxonomy" id="450363"/>
    <lineage>
        <taxon>Bacteria</taxon>
        <taxon>Bacillati</taxon>
        <taxon>Actinomycetota</taxon>
        <taxon>Actinomycetes</taxon>
        <taxon>Propionibacteriales</taxon>
        <taxon>Nocardioidaceae</taxon>
        <taxon>Nocardioides</taxon>
    </lineage>
</organism>
<dbReference type="PANTHER" id="PTHR32309">
    <property type="entry name" value="TYROSINE-PROTEIN KINASE"/>
    <property type="match status" value="1"/>
</dbReference>
<keyword evidence="7" id="KW-0997">Cell inner membrane</keyword>
<evidence type="ECO:0000256" key="4">
    <source>
        <dbReference type="ARBA" id="ARBA00008883"/>
    </source>
</evidence>
<dbReference type="RefSeq" id="WP_344732301.1">
    <property type="nucleotide sequence ID" value="NZ_BAAAZH010000010.1"/>
</dbReference>
<evidence type="ECO:0000256" key="12">
    <source>
        <dbReference type="ARBA" id="ARBA00022840"/>
    </source>
</evidence>
<evidence type="ECO:0000256" key="8">
    <source>
        <dbReference type="ARBA" id="ARBA00022679"/>
    </source>
</evidence>
<keyword evidence="8" id="KW-0808">Transferase</keyword>
<dbReference type="InterPro" id="IPR003856">
    <property type="entry name" value="LPS_length_determ_N"/>
</dbReference>
<feature type="transmembrane region" description="Helical" evidence="17">
    <location>
        <begin position="12"/>
        <end position="32"/>
    </location>
</feature>
<evidence type="ECO:0000256" key="1">
    <source>
        <dbReference type="ARBA" id="ARBA00004429"/>
    </source>
</evidence>
<comment type="catalytic activity">
    <reaction evidence="16">
        <text>L-tyrosyl-[protein] + ATP = O-phospho-L-tyrosyl-[protein] + ADP + H(+)</text>
        <dbReference type="Rhea" id="RHEA:10596"/>
        <dbReference type="Rhea" id="RHEA-COMP:10136"/>
        <dbReference type="Rhea" id="RHEA-COMP:20101"/>
        <dbReference type="ChEBI" id="CHEBI:15378"/>
        <dbReference type="ChEBI" id="CHEBI:30616"/>
        <dbReference type="ChEBI" id="CHEBI:46858"/>
        <dbReference type="ChEBI" id="CHEBI:61978"/>
        <dbReference type="ChEBI" id="CHEBI:456216"/>
        <dbReference type="EC" id="2.7.10.2"/>
    </reaction>
</comment>
<evidence type="ECO:0000313" key="20">
    <source>
        <dbReference type="EMBL" id="GAA4113865.1"/>
    </source>
</evidence>
<proteinExistence type="inferred from homology"/>
<dbReference type="EC" id="2.7.10.2" evidence="5"/>
<evidence type="ECO:0000256" key="5">
    <source>
        <dbReference type="ARBA" id="ARBA00011903"/>
    </source>
</evidence>
<evidence type="ECO:0000256" key="2">
    <source>
        <dbReference type="ARBA" id="ARBA00006683"/>
    </source>
</evidence>
<feature type="transmembrane region" description="Helical" evidence="17">
    <location>
        <begin position="174"/>
        <end position="194"/>
    </location>
</feature>